<sequence>MSNASTGSRACEFCYARKVKCIMTDSKVCRACKENRIECRQRETRRQAASDMSSARRSPPCAVRTDSAISIPEEDLNVSTMAPLQQQDPFAFFDVSTDLTNFSNPWDKSVYPSPPMSTSEPVPQQMYSPTSQMMMGYGQADEGGCQPVPESFAPDSRAHQEGNGCDGA</sequence>
<name>A0AAI8W2B4_9PEZI</name>
<gene>
    <name evidence="3" type="ORF">LECACI_7A000607</name>
</gene>
<protein>
    <submittedName>
        <fullName evidence="3">---NA</fullName>
    </submittedName>
</protein>
<organism evidence="3 4">
    <name type="scientific">Lecanosticta acicola</name>
    <dbReference type="NCBI Taxonomy" id="111012"/>
    <lineage>
        <taxon>Eukaryota</taxon>
        <taxon>Fungi</taxon>
        <taxon>Dikarya</taxon>
        <taxon>Ascomycota</taxon>
        <taxon>Pezizomycotina</taxon>
        <taxon>Dothideomycetes</taxon>
        <taxon>Dothideomycetidae</taxon>
        <taxon>Mycosphaerellales</taxon>
        <taxon>Mycosphaerellaceae</taxon>
        <taxon>Lecanosticta</taxon>
    </lineage>
</organism>
<dbReference type="GO" id="GO:0008270">
    <property type="term" value="F:zinc ion binding"/>
    <property type="evidence" value="ECO:0007669"/>
    <property type="project" value="InterPro"/>
</dbReference>
<proteinExistence type="predicted"/>
<evidence type="ECO:0000256" key="1">
    <source>
        <dbReference type="ARBA" id="ARBA00023242"/>
    </source>
</evidence>
<keyword evidence="4" id="KW-1185">Reference proteome</keyword>
<comment type="caution">
    <text evidence="3">The sequence shown here is derived from an EMBL/GenBank/DDBJ whole genome shotgun (WGS) entry which is preliminary data.</text>
</comment>
<dbReference type="InterPro" id="IPR001138">
    <property type="entry name" value="Zn2Cys6_DnaBD"/>
</dbReference>
<feature type="region of interest" description="Disordered" evidence="2">
    <location>
        <begin position="134"/>
        <end position="168"/>
    </location>
</feature>
<evidence type="ECO:0000256" key="2">
    <source>
        <dbReference type="SAM" id="MobiDB-lite"/>
    </source>
</evidence>
<evidence type="ECO:0000313" key="4">
    <source>
        <dbReference type="Proteomes" id="UP001296104"/>
    </source>
</evidence>
<dbReference type="EMBL" id="CAVMBE010000002">
    <property type="protein sequence ID" value="CAK3783940.1"/>
    <property type="molecule type" value="Genomic_DNA"/>
</dbReference>
<dbReference type="SUPFAM" id="SSF57701">
    <property type="entry name" value="Zn2/Cys6 DNA-binding domain"/>
    <property type="match status" value="1"/>
</dbReference>
<dbReference type="Proteomes" id="UP001296104">
    <property type="component" value="Unassembled WGS sequence"/>
</dbReference>
<accession>A0AAI8W2B4</accession>
<dbReference type="GO" id="GO:0000981">
    <property type="term" value="F:DNA-binding transcription factor activity, RNA polymerase II-specific"/>
    <property type="evidence" value="ECO:0007669"/>
    <property type="project" value="InterPro"/>
</dbReference>
<keyword evidence="1" id="KW-0539">Nucleus</keyword>
<evidence type="ECO:0000313" key="3">
    <source>
        <dbReference type="EMBL" id="CAK3783940.1"/>
    </source>
</evidence>
<feature type="region of interest" description="Disordered" evidence="2">
    <location>
        <begin position="41"/>
        <end position="64"/>
    </location>
</feature>
<dbReference type="AlphaFoldDB" id="A0AAI8W2B4"/>
<dbReference type="InterPro" id="IPR036864">
    <property type="entry name" value="Zn2-C6_fun-type_DNA-bd_sf"/>
</dbReference>
<dbReference type="CDD" id="cd00067">
    <property type="entry name" value="GAL4"/>
    <property type="match status" value="1"/>
</dbReference>
<reference evidence="3" key="1">
    <citation type="submission" date="2023-11" db="EMBL/GenBank/DDBJ databases">
        <authorList>
            <person name="Alioto T."/>
            <person name="Alioto T."/>
            <person name="Gomez Garrido J."/>
        </authorList>
    </citation>
    <scope>NUCLEOTIDE SEQUENCE</scope>
</reference>